<name>A0A0E9SSX4_ANGAN</name>
<reference evidence="1" key="1">
    <citation type="submission" date="2014-11" db="EMBL/GenBank/DDBJ databases">
        <authorList>
            <person name="Amaro Gonzalez C."/>
        </authorList>
    </citation>
    <scope>NUCLEOTIDE SEQUENCE</scope>
</reference>
<proteinExistence type="predicted"/>
<accession>A0A0E9SSX4</accession>
<sequence length="71" mass="8231">MYLEVLRGGIGRLTVRIKLYCCCVHCEHWLRLSHAVVVKTTACMFMKPARSQMTLLKGHSGVRQDPYWLHT</sequence>
<evidence type="ECO:0000313" key="1">
    <source>
        <dbReference type="EMBL" id="JAH43643.1"/>
    </source>
</evidence>
<reference evidence="1" key="2">
    <citation type="journal article" date="2015" name="Fish Shellfish Immunol.">
        <title>Early steps in the European eel (Anguilla anguilla)-Vibrio vulnificus interaction in the gills: Role of the RtxA13 toxin.</title>
        <authorList>
            <person name="Callol A."/>
            <person name="Pajuelo D."/>
            <person name="Ebbesson L."/>
            <person name="Teles M."/>
            <person name="MacKenzie S."/>
            <person name="Amaro C."/>
        </authorList>
    </citation>
    <scope>NUCLEOTIDE SEQUENCE</scope>
</reference>
<dbReference type="AlphaFoldDB" id="A0A0E9SSX4"/>
<dbReference type="EMBL" id="GBXM01064934">
    <property type="protein sequence ID" value="JAH43643.1"/>
    <property type="molecule type" value="Transcribed_RNA"/>
</dbReference>
<organism evidence="1">
    <name type="scientific">Anguilla anguilla</name>
    <name type="common">European freshwater eel</name>
    <name type="synonym">Muraena anguilla</name>
    <dbReference type="NCBI Taxonomy" id="7936"/>
    <lineage>
        <taxon>Eukaryota</taxon>
        <taxon>Metazoa</taxon>
        <taxon>Chordata</taxon>
        <taxon>Craniata</taxon>
        <taxon>Vertebrata</taxon>
        <taxon>Euteleostomi</taxon>
        <taxon>Actinopterygii</taxon>
        <taxon>Neopterygii</taxon>
        <taxon>Teleostei</taxon>
        <taxon>Anguilliformes</taxon>
        <taxon>Anguillidae</taxon>
        <taxon>Anguilla</taxon>
    </lineage>
</organism>
<protein>
    <submittedName>
        <fullName evidence="1">Uncharacterized protein</fullName>
    </submittedName>
</protein>